<dbReference type="InterPro" id="IPR020845">
    <property type="entry name" value="AMP-binding_CS"/>
</dbReference>
<evidence type="ECO:0000313" key="10">
    <source>
        <dbReference type="Proteomes" id="UP000541610"/>
    </source>
</evidence>
<sequence>MNPLEGPFSSRVCTSVMQYNVPQTSATELGEGGRVSVAIPHSAVPGVSGSVYRHPGYKNRLQRFIDDDPSIVTSFDVFKRVSGGAPIHGTRTRPTSPAFFVFVQTVEKYPDRPCHGTRPILDDGSVGPFEWQTYKEVYERIINFGRGLEELNLLSKSEDGSMRLIGIYMKNRSEWVIAEQGAFTRRATTVPLYDTLGEDTVHYILNQTELSTVVCSALQVPNLVKVKGRCPSLRTIICVDPLPQKSIGACLAVDVKLLSMDEVERLGADLSFSPLVGAAFDIATFCYTSGTTGEPKGALLSQGSVIADAAAFVECFTSPYPLSDLRKGHHYYLNYLPLPHVFGRVVEVALYYLGVAVGFYQGDPLKLMDDIAALRPTVFISVPRLLNRLYERVVTTNASAKFDEAVQAKLNLLKCGTLTHPQYDRGVFDRIKERLGLERVQLVFTGSAPIATHVLDFLRLFFAGPVLEGYGSTESGLASYTHPSDSASGHVGYPASCMEIKLADVPEMGYLSTDTEHGSGVSKLECCGRGEILLRGPSIFSGYYKMPEKTKETIDSDGWVHSGDIGMWLKTGQLKIIDRKKSIFKLSNGEYVAPERIENVLIQSPYVAQAFVYGNSLRSSLVAVVVPDFENLSNELQNRDALKSPEDICRSEYVNSLILKTLREISEKSGLRKFEWVKTIHLSPVMFSVDNDILTPSFKLKRNVAVKVFQKEVDALYEQIGETVPDSAVPGECGPIYRNPDASSGNISLIDGDESLNTSAAVFKRAAEKYPDRPCHGTRPILDDGSVGPFEWQTYKEVYERIINFGRGLEELNLLSKSEDGSMRLIGIYMKNRSEWVIAEQGAFTRRATTVPLYDTLGEDVVDYIVNQVLLETVVCTASQIPRLIACKAECPTFTNIICADPEACPEAVATACHEAGLKFYRFGDIEKKGSEADIEPLVGEPTDIATFCYTSGTTGDPKGALNSHGNVVANISSIVIFLGTQSPLFDVKGSQQYYLSYLPLPHIMERLVSISLVHLGVAIGFYQGDPLKIMEDVAALRPTLFVSVPRLLNRLHDKITVGARAAGGIKAYLFEQALASKKARLQEGVLKHALWDKLVFDKIKARIGLDRVQFVASGSAPLANHVMDFLRVFFGCPVTEGYGQTENTCLATYSHLHDFTSGHVGLPVCCMDIKLVDVPELGYLSTDTQHGTGESAIDCKGRGEICFRGPSIFQGYYKMPEKTKEAIDSEGWLHSGDIGVWLKTGQLKIVDRKKSIFKLSQGEYISAERVENVITQSPLIAQAFVHGNSFHSCLVAIIVPDFETLQGLPGSQEGDSRDPASLCKDDQIKQAIFKSLQERSTAEKLRGFEMVKAVHLIPEPFSVENDLLTPSFKLKRNVASAKFQKEIDELYIGIGDKVGGKQNIHQSD</sequence>
<evidence type="ECO:0000256" key="7">
    <source>
        <dbReference type="RuleBase" id="RU369030"/>
    </source>
</evidence>
<dbReference type="Pfam" id="PF00501">
    <property type="entry name" value="AMP-binding"/>
    <property type="match status" value="2"/>
</dbReference>
<feature type="domain" description="AMP-dependent synthetase/ligase" evidence="8">
    <location>
        <begin position="763"/>
        <end position="1214"/>
    </location>
</feature>
<dbReference type="GO" id="GO:0005524">
    <property type="term" value="F:ATP binding"/>
    <property type="evidence" value="ECO:0007669"/>
    <property type="project" value="UniProtKB-KW"/>
</dbReference>
<dbReference type="PANTHER" id="PTHR43272:SF33">
    <property type="entry name" value="AMP-BINDING DOMAIN-CONTAINING PROTEIN-RELATED"/>
    <property type="match status" value="1"/>
</dbReference>
<protein>
    <recommendedName>
        <fullName evidence="6 7">Long-chain-fatty-acid--CoA ligase</fullName>
        <ecNumber evidence="6 7">6.2.1.3</ecNumber>
    </recommendedName>
</protein>
<evidence type="ECO:0000256" key="2">
    <source>
        <dbReference type="ARBA" id="ARBA00022598"/>
    </source>
</evidence>
<dbReference type="InterPro" id="IPR000873">
    <property type="entry name" value="AMP-dep_synth/lig_dom"/>
</dbReference>
<evidence type="ECO:0000313" key="9">
    <source>
        <dbReference type="EMBL" id="KAF4682410.1"/>
    </source>
</evidence>
<dbReference type="EMBL" id="JABANP010000434">
    <property type="protein sequence ID" value="KAF4682410.1"/>
    <property type="molecule type" value="Genomic_DNA"/>
</dbReference>
<feature type="domain" description="AMP-dependent synthetase/ligase" evidence="8">
    <location>
        <begin position="104"/>
        <end position="544"/>
    </location>
</feature>
<dbReference type="CDD" id="cd05927">
    <property type="entry name" value="LC-FACS_euk"/>
    <property type="match status" value="1"/>
</dbReference>
<evidence type="ECO:0000256" key="5">
    <source>
        <dbReference type="ARBA" id="ARBA00022840"/>
    </source>
</evidence>
<comment type="catalytic activity">
    <reaction evidence="7">
        <text>a long-chain fatty acid + ATP + CoA = a long-chain fatty acyl-CoA + AMP + diphosphate</text>
        <dbReference type="Rhea" id="RHEA:15421"/>
        <dbReference type="ChEBI" id="CHEBI:30616"/>
        <dbReference type="ChEBI" id="CHEBI:33019"/>
        <dbReference type="ChEBI" id="CHEBI:57287"/>
        <dbReference type="ChEBI" id="CHEBI:57560"/>
        <dbReference type="ChEBI" id="CHEBI:83139"/>
        <dbReference type="ChEBI" id="CHEBI:456215"/>
        <dbReference type="EC" id="6.2.1.3"/>
    </reaction>
</comment>
<dbReference type="OrthoDB" id="1700726at2759"/>
<keyword evidence="2 7" id="KW-0436">Ligase</keyword>
<evidence type="ECO:0000259" key="8">
    <source>
        <dbReference type="Pfam" id="PF00501"/>
    </source>
</evidence>
<organism evidence="9 10">
    <name type="scientific">Perkinsus olseni</name>
    <name type="common">Perkinsus atlanticus</name>
    <dbReference type="NCBI Taxonomy" id="32597"/>
    <lineage>
        <taxon>Eukaryota</taxon>
        <taxon>Sar</taxon>
        <taxon>Alveolata</taxon>
        <taxon>Perkinsozoa</taxon>
        <taxon>Perkinsea</taxon>
        <taxon>Perkinsida</taxon>
        <taxon>Perkinsidae</taxon>
        <taxon>Perkinsus</taxon>
    </lineage>
</organism>
<keyword evidence="4 7" id="KW-0276">Fatty acid metabolism</keyword>
<evidence type="ECO:0000256" key="3">
    <source>
        <dbReference type="ARBA" id="ARBA00022741"/>
    </source>
</evidence>
<dbReference type="PANTHER" id="PTHR43272">
    <property type="entry name" value="LONG-CHAIN-FATTY-ACID--COA LIGASE"/>
    <property type="match status" value="1"/>
</dbReference>
<keyword evidence="3 7" id="KW-0547">Nucleotide-binding</keyword>
<comment type="caution">
    <text evidence="9">The sequence shown here is derived from an EMBL/GenBank/DDBJ whole genome shotgun (WGS) entry which is preliminary data.</text>
</comment>
<dbReference type="GO" id="GO:0016020">
    <property type="term" value="C:membrane"/>
    <property type="evidence" value="ECO:0007669"/>
    <property type="project" value="TreeGrafter"/>
</dbReference>
<dbReference type="Proteomes" id="UP000541610">
    <property type="component" value="Unassembled WGS sequence"/>
</dbReference>
<dbReference type="InterPro" id="IPR045311">
    <property type="entry name" value="LC-FACS_euk"/>
</dbReference>
<comment type="similarity">
    <text evidence="1 7">Belongs to the ATP-dependent AMP-binding enzyme family.</text>
</comment>
<proteinExistence type="inferred from homology"/>
<comment type="function">
    <text evidence="7">Catalyzes the conversion of long-chain fatty acids to their active form acyl-CoAs for both synthesis of cellular lipids, and degradation via beta-oxidation.</text>
</comment>
<reference evidence="9 10" key="1">
    <citation type="submission" date="2020-04" db="EMBL/GenBank/DDBJ databases">
        <title>Perkinsus olseni comparative genomics.</title>
        <authorList>
            <person name="Bogema D.R."/>
        </authorList>
    </citation>
    <scope>NUCLEOTIDE SEQUENCE [LARGE SCALE GENOMIC DNA]</scope>
    <source>
        <strain evidence="9">00978-12</strain>
    </source>
</reference>
<gene>
    <name evidence="9" type="ORF">FOZ60_010597</name>
</gene>
<dbReference type="Gene3D" id="3.40.50.12780">
    <property type="entry name" value="N-terminal domain of ligase-like"/>
    <property type="match status" value="2"/>
</dbReference>
<dbReference type="InterPro" id="IPR042099">
    <property type="entry name" value="ANL_N_sf"/>
</dbReference>
<evidence type="ECO:0000256" key="4">
    <source>
        <dbReference type="ARBA" id="ARBA00022832"/>
    </source>
</evidence>
<dbReference type="SUPFAM" id="SSF56801">
    <property type="entry name" value="Acetyl-CoA synthetase-like"/>
    <property type="match status" value="2"/>
</dbReference>
<keyword evidence="5 7" id="KW-0067">ATP-binding</keyword>
<evidence type="ECO:0000256" key="6">
    <source>
        <dbReference type="ARBA" id="ARBA00026121"/>
    </source>
</evidence>
<dbReference type="EC" id="6.2.1.3" evidence="6 7"/>
<name>A0A7J6NG14_PEROL</name>
<dbReference type="GO" id="GO:0004467">
    <property type="term" value="F:long-chain fatty acid-CoA ligase activity"/>
    <property type="evidence" value="ECO:0007669"/>
    <property type="project" value="UniProtKB-EC"/>
</dbReference>
<evidence type="ECO:0000256" key="1">
    <source>
        <dbReference type="ARBA" id="ARBA00006432"/>
    </source>
</evidence>
<keyword evidence="7" id="KW-0443">Lipid metabolism</keyword>
<accession>A0A7J6NG14</accession>
<dbReference type="GO" id="GO:0005783">
    <property type="term" value="C:endoplasmic reticulum"/>
    <property type="evidence" value="ECO:0007669"/>
    <property type="project" value="TreeGrafter"/>
</dbReference>
<dbReference type="PROSITE" id="PS00455">
    <property type="entry name" value="AMP_BINDING"/>
    <property type="match status" value="2"/>
</dbReference>